<comment type="caution">
    <text evidence="2">The sequence shown here is derived from an EMBL/GenBank/DDBJ whole genome shotgun (WGS) entry which is preliminary data.</text>
</comment>
<feature type="domain" description="DUF11" evidence="1">
    <location>
        <begin position="45"/>
        <end position="104"/>
    </location>
</feature>
<dbReference type="InterPro" id="IPR008966">
    <property type="entry name" value="Adhesion_dom_sf"/>
</dbReference>
<accession>A0A7Z0MP54</accession>
<dbReference type="InterPro" id="IPR047589">
    <property type="entry name" value="DUF11_rpt"/>
</dbReference>
<dbReference type="NCBIfam" id="TIGR01451">
    <property type="entry name" value="B_ant_repeat"/>
    <property type="match status" value="1"/>
</dbReference>
<dbReference type="AlphaFoldDB" id="A0A7Z0MP54"/>
<dbReference type="SUPFAM" id="SSF49401">
    <property type="entry name" value="Bacterial adhesins"/>
    <property type="match status" value="1"/>
</dbReference>
<dbReference type="Gene3D" id="2.60.40.740">
    <property type="match status" value="1"/>
</dbReference>
<dbReference type="Pfam" id="PF01345">
    <property type="entry name" value="DUF11"/>
    <property type="match status" value="1"/>
</dbReference>
<gene>
    <name evidence="2" type="ORF">H0A75_04575</name>
</gene>
<evidence type="ECO:0000259" key="1">
    <source>
        <dbReference type="Pfam" id="PF01345"/>
    </source>
</evidence>
<sequence>MTNTAPPQRYLIQPVPFEGKYQTDARDTLDLPSLTQAKVWNGANDPALPGNLITYTIAVNNIGKEVASDVVITDTPDSLGEFVVGSVVASADGTVVLGNNPGDTSIEVEFQSLAVSAR</sequence>
<organism evidence="2 3">
    <name type="scientific">Candidatus Methanofishera endochildressiae</name>
    <dbReference type="NCBI Taxonomy" id="2738884"/>
    <lineage>
        <taxon>Bacteria</taxon>
        <taxon>Pseudomonadati</taxon>
        <taxon>Pseudomonadota</taxon>
        <taxon>Gammaproteobacteria</taxon>
        <taxon>Candidatus Methanofishera</taxon>
    </lineage>
</organism>
<dbReference type="Proteomes" id="UP000537890">
    <property type="component" value="Unassembled WGS sequence"/>
</dbReference>
<proteinExistence type="predicted"/>
<protein>
    <recommendedName>
        <fullName evidence="1">DUF11 domain-containing protein</fullName>
    </recommendedName>
</protein>
<reference evidence="2 3" key="1">
    <citation type="submission" date="2020-05" db="EMBL/GenBank/DDBJ databases">
        <title>Horizontal transmission and recombination maintain forever young bacterial symbiont genomes.</title>
        <authorList>
            <person name="Russell S.L."/>
            <person name="Pepper-Tunick E."/>
            <person name="Svedberg J."/>
            <person name="Byrne A."/>
            <person name="Ruelas Castillo J."/>
            <person name="Vollmers C."/>
            <person name="Beinart R.A."/>
            <person name="Corbett-Detig R."/>
        </authorList>
    </citation>
    <scope>NUCLEOTIDE SEQUENCE [LARGE SCALE GENOMIC DNA]</scope>
    <source>
        <strain evidence="2">4727-3</strain>
    </source>
</reference>
<evidence type="ECO:0000313" key="3">
    <source>
        <dbReference type="Proteomes" id="UP000537890"/>
    </source>
</evidence>
<name>A0A7Z0MP54_9GAMM</name>
<dbReference type="EMBL" id="JACCHS010000065">
    <property type="protein sequence ID" value="NYT46985.1"/>
    <property type="molecule type" value="Genomic_DNA"/>
</dbReference>
<dbReference type="InterPro" id="IPR001434">
    <property type="entry name" value="OmcB-like_DUF11"/>
</dbReference>
<evidence type="ECO:0000313" key="2">
    <source>
        <dbReference type="EMBL" id="NYT46985.1"/>
    </source>
</evidence>